<evidence type="ECO:0000256" key="1">
    <source>
        <dbReference type="ARBA" id="ARBA00008791"/>
    </source>
</evidence>
<proteinExistence type="inferred from homology"/>
<dbReference type="PANTHER" id="PTHR46268">
    <property type="entry name" value="STRESS RESPONSE PROTEIN NHAX"/>
    <property type="match status" value="1"/>
</dbReference>
<dbReference type="CDD" id="cd00293">
    <property type="entry name" value="USP-like"/>
    <property type="match status" value="1"/>
</dbReference>
<dbReference type="InterPro" id="IPR006016">
    <property type="entry name" value="UspA"/>
</dbReference>
<protein>
    <submittedName>
        <fullName evidence="3">Universal stress protein</fullName>
    </submittedName>
</protein>
<accession>A0ABX0Q7G5</accession>
<dbReference type="EMBL" id="JAAQQR010000005">
    <property type="protein sequence ID" value="NID05686.1"/>
    <property type="molecule type" value="Genomic_DNA"/>
</dbReference>
<keyword evidence="4" id="KW-1185">Reference proteome</keyword>
<organism evidence="3 4">
    <name type="scientific">Luteibacter jiangsuensis</name>
    <dbReference type="NCBI Taxonomy" id="637577"/>
    <lineage>
        <taxon>Bacteria</taxon>
        <taxon>Pseudomonadati</taxon>
        <taxon>Pseudomonadota</taxon>
        <taxon>Gammaproteobacteria</taxon>
        <taxon>Lysobacterales</taxon>
        <taxon>Rhodanobacteraceae</taxon>
        <taxon>Luteibacter</taxon>
    </lineage>
</organism>
<dbReference type="PANTHER" id="PTHR46268:SF15">
    <property type="entry name" value="UNIVERSAL STRESS PROTEIN HP_0031"/>
    <property type="match status" value="1"/>
</dbReference>
<dbReference type="RefSeq" id="WP_167126786.1">
    <property type="nucleotide sequence ID" value="NZ_JAAQQR010000005.1"/>
</dbReference>
<evidence type="ECO:0000313" key="3">
    <source>
        <dbReference type="EMBL" id="NID05686.1"/>
    </source>
</evidence>
<evidence type="ECO:0000313" key="4">
    <source>
        <dbReference type="Proteomes" id="UP001429601"/>
    </source>
</evidence>
<dbReference type="PRINTS" id="PR01438">
    <property type="entry name" value="UNVRSLSTRESS"/>
</dbReference>
<name>A0ABX0Q7G5_9GAMM</name>
<comment type="caution">
    <text evidence="3">The sequence shown here is derived from an EMBL/GenBank/DDBJ whole genome shotgun (WGS) entry which is preliminary data.</text>
</comment>
<dbReference type="Gene3D" id="3.40.50.12370">
    <property type="match status" value="1"/>
</dbReference>
<dbReference type="Proteomes" id="UP001429601">
    <property type="component" value="Unassembled WGS sequence"/>
</dbReference>
<reference evidence="3 4" key="1">
    <citation type="journal article" date="2011" name="Curr. Microbiol.">
        <title>Luteibacter jiangsuensis sp. nov.: a methamidophos-degrading bacterium isolated from a methamidophos-manufacturing factory.</title>
        <authorList>
            <person name="Wang L."/>
            <person name="Wang G.L."/>
            <person name="Li S.P."/>
            <person name="Jiang J.D."/>
        </authorList>
    </citation>
    <scope>NUCLEOTIDE SEQUENCE [LARGE SCALE GENOMIC DNA]</scope>
    <source>
        <strain evidence="3 4">CGMCC 1.10133</strain>
    </source>
</reference>
<feature type="domain" description="UspA" evidence="2">
    <location>
        <begin position="216"/>
        <end position="263"/>
    </location>
</feature>
<comment type="similarity">
    <text evidence="1">Belongs to the universal stress protein A family.</text>
</comment>
<evidence type="ECO:0000259" key="2">
    <source>
        <dbReference type="Pfam" id="PF00582"/>
    </source>
</evidence>
<dbReference type="InterPro" id="IPR006015">
    <property type="entry name" value="Universal_stress_UspA"/>
</dbReference>
<dbReference type="SUPFAM" id="SSF52402">
    <property type="entry name" value="Adenine nucleotide alpha hydrolases-like"/>
    <property type="match status" value="2"/>
</dbReference>
<sequence length="267" mass="29175">MTMLDFLVDIRSDDRDTAHLRFAFELAKRFGAHLTGMQVIALDASVIVLPEPLLVLEDEEAYAHERHGWWASACRSRGIDGTWEVRRGVYRRVLIRRASLCDLLIGRLPVVGSGISAGTGLLARVLMSRVSPIVLVPDDAAPSAMRRILIAWNGSAVSARAVRAALPFLARARSITILAGEREGGARRDDADALLRAWLLRHALVCDWIEMDPKASPATAIAECAEASRADAIVMGAWGRSRLREMALGGTTRHMLAHGRVPIFLSA</sequence>
<gene>
    <name evidence="3" type="ORF">HBF26_12370</name>
</gene>
<dbReference type="Pfam" id="PF00582">
    <property type="entry name" value="Usp"/>
    <property type="match status" value="1"/>
</dbReference>